<dbReference type="InterPro" id="IPR007630">
    <property type="entry name" value="RNA_pol_sigma70_r4"/>
</dbReference>
<dbReference type="InterPro" id="IPR013324">
    <property type="entry name" value="RNA_pol_sigma_r3/r4-like"/>
</dbReference>
<dbReference type="OrthoDB" id="2937128at2"/>
<reference evidence="4 5" key="1">
    <citation type="submission" date="2019-05" db="EMBL/GenBank/DDBJ databases">
        <title>Psychrobacillus vulpis sp. nov., a new species isolated from feces of a red fox that inhabits in The Tablas de Daimiel Natural Park, Albacete, Spain.</title>
        <authorList>
            <person name="Rodriguez M."/>
            <person name="Reina J.C."/>
            <person name="Bejar V."/>
            <person name="Llamas I."/>
        </authorList>
    </citation>
    <scope>NUCLEOTIDE SEQUENCE [LARGE SCALE GENOMIC DNA]</scope>
    <source>
        <strain evidence="4 5">NEAU-3TGS17</strain>
    </source>
</reference>
<dbReference type="Pfam" id="PF13786">
    <property type="entry name" value="DUF4179"/>
    <property type="match status" value="1"/>
</dbReference>
<evidence type="ECO:0000259" key="2">
    <source>
        <dbReference type="Pfam" id="PF04545"/>
    </source>
</evidence>
<dbReference type="Pfam" id="PF04545">
    <property type="entry name" value="Sigma70_r4"/>
    <property type="match status" value="1"/>
</dbReference>
<dbReference type="SUPFAM" id="SSF88659">
    <property type="entry name" value="Sigma3 and sigma4 domains of RNA polymerase sigma factors"/>
    <property type="match status" value="1"/>
</dbReference>
<dbReference type="Gene3D" id="2.60.40.1630">
    <property type="entry name" value="bacillus anthracis domain"/>
    <property type="match status" value="1"/>
</dbReference>
<accession>A0A544SWX4</accession>
<dbReference type="RefSeq" id="WP_142540349.1">
    <property type="nucleotide sequence ID" value="NZ_BMIE01000001.1"/>
</dbReference>
<feature type="transmembrane region" description="Helical" evidence="1">
    <location>
        <begin position="251"/>
        <end position="277"/>
    </location>
</feature>
<dbReference type="Gene3D" id="1.10.10.10">
    <property type="entry name" value="Winged helix-like DNA-binding domain superfamily/Winged helix DNA-binding domain"/>
    <property type="match status" value="1"/>
</dbReference>
<feature type="domain" description="RNA polymerase sigma-70 region 4" evidence="2">
    <location>
        <begin position="103"/>
        <end position="152"/>
    </location>
</feature>
<keyword evidence="1" id="KW-1133">Transmembrane helix</keyword>
<comment type="caution">
    <text evidence="4">The sequence shown here is derived from an EMBL/GenBank/DDBJ whole genome shotgun (WGS) entry which is preliminary data.</text>
</comment>
<keyword evidence="1" id="KW-0472">Membrane</keyword>
<dbReference type="AlphaFoldDB" id="A0A544SWX4"/>
<evidence type="ECO:0000259" key="3">
    <source>
        <dbReference type="Pfam" id="PF13786"/>
    </source>
</evidence>
<sequence length="690" mass="80207">MITVTADSISIATIRKKGGDLIVDWLNQHQQSFYILGSCYLSSPQQVEELFYRTIIKGQKELPRFNNKIRFETWITSIFIHNCRELSLAKSKESENLQGIFKALDQLQQEEKAAVVLTYVQRFTQEEAAYLLQVSVGKLKELLTSAIQKLRNEIWLGTSFHGCGEYRNDYLDYLEQTMERSKKIDLEVHIYGCPQCQEELAAFQDVKSNLSNLTDRIEELHMPTNLMENVKEKLKENEKHRQEKNKKHKRMGLVLGSAFAILIGIGFITGTFANLYYSWVEEDPELISFLQQDLGQRLNLEAENDGVKITIKSIIADDVQTLLFYEIEDTMEDSQYMMNYDNGMLVKNGFEIMNNSTYPRYYPPDLESDLNNREKNVYRGKVSMLPLNTDSATIELQITNLHKLNRDSNEQQNFWDYGNIENKTGEWNFEIPVTKQPSVEYALDKEIEIEGIPIRFDKLTAAPTATTIQFSINHGLTEKRVDNLNFNNLEVNNKKMEADMYGTSYVDLQQDVNWTTFQTHFDPLFGEKPKEVNVQLEVANLTFENKKTIELDNTQKYPQTFEYVGSTISIDKQEDEQSTTIIISNHELENRAYETFHYNFVNEYGGSSSAMEMSSEGVLVDKNGVDYELNQPNFRYEEIEQPRYFTTVDRAKFYSENDIPKKLEIYGYQTTKYLDDVVKLSLKEQVREKN</sequence>
<keyword evidence="1" id="KW-0812">Transmembrane</keyword>
<evidence type="ECO:0000313" key="5">
    <source>
        <dbReference type="Proteomes" id="UP000317316"/>
    </source>
</evidence>
<dbReference type="GO" id="GO:0003700">
    <property type="term" value="F:DNA-binding transcription factor activity"/>
    <property type="evidence" value="ECO:0007669"/>
    <property type="project" value="InterPro"/>
</dbReference>
<dbReference type="InterPro" id="IPR036388">
    <property type="entry name" value="WH-like_DNA-bd_sf"/>
</dbReference>
<name>A0A544SWX4_9BACI</name>
<feature type="domain" description="DUF4179" evidence="3">
    <location>
        <begin position="245"/>
        <end position="329"/>
    </location>
</feature>
<dbReference type="Proteomes" id="UP000317316">
    <property type="component" value="Unassembled WGS sequence"/>
</dbReference>
<gene>
    <name evidence="4" type="ORF">FG382_18345</name>
</gene>
<keyword evidence="5" id="KW-1185">Reference proteome</keyword>
<protein>
    <submittedName>
        <fullName evidence="4">DUF4179 domain-containing protein</fullName>
    </submittedName>
</protein>
<proteinExistence type="predicted"/>
<evidence type="ECO:0000313" key="4">
    <source>
        <dbReference type="EMBL" id="TQR09708.1"/>
    </source>
</evidence>
<dbReference type="EMBL" id="VDGH01000012">
    <property type="protein sequence ID" value="TQR09708.1"/>
    <property type="molecule type" value="Genomic_DNA"/>
</dbReference>
<dbReference type="InterPro" id="IPR025436">
    <property type="entry name" value="DUF4179"/>
</dbReference>
<organism evidence="4 5">
    <name type="scientific">Psychrobacillus lasiicapitis</name>
    <dbReference type="NCBI Taxonomy" id="1636719"/>
    <lineage>
        <taxon>Bacteria</taxon>
        <taxon>Bacillati</taxon>
        <taxon>Bacillota</taxon>
        <taxon>Bacilli</taxon>
        <taxon>Bacillales</taxon>
        <taxon>Bacillaceae</taxon>
        <taxon>Psychrobacillus</taxon>
    </lineage>
</organism>
<dbReference type="GO" id="GO:0006352">
    <property type="term" value="P:DNA-templated transcription initiation"/>
    <property type="evidence" value="ECO:0007669"/>
    <property type="project" value="InterPro"/>
</dbReference>
<evidence type="ECO:0000256" key="1">
    <source>
        <dbReference type="SAM" id="Phobius"/>
    </source>
</evidence>